<reference evidence="2" key="1">
    <citation type="journal article" date="2021" name="Open Biol.">
        <title>Shared evolutionary footprints suggest mitochondrial oxidative damage underlies multiple complex I losses in fungi.</title>
        <authorList>
            <person name="Schikora-Tamarit M.A."/>
            <person name="Marcet-Houben M."/>
            <person name="Nosek J."/>
            <person name="Gabaldon T."/>
        </authorList>
    </citation>
    <scope>NUCLEOTIDE SEQUENCE</scope>
    <source>
        <strain evidence="2">CBS2887</strain>
    </source>
</reference>
<sequence>MDGPAGAFGALGALVPLGALAPLGALPPLVGLELPLVDGALSLGASSAKVASKSKKVFCFKALDLTALVLVAAMKVSSALTTTSPSMASTFLPSL</sequence>
<keyword evidence="3" id="KW-1185">Reference proteome</keyword>
<feature type="signal peptide" evidence="1">
    <location>
        <begin position="1"/>
        <end position="25"/>
    </location>
</feature>
<evidence type="ECO:0000313" key="2">
    <source>
        <dbReference type="EMBL" id="KAH3687127.1"/>
    </source>
</evidence>
<proteinExistence type="predicted"/>
<protein>
    <recommendedName>
        <fullName evidence="4">Secreted protein</fullName>
    </recommendedName>
</protein>
<name>A0A9P8QAS2_WICPI</name>
<comment type="caution">
    <text evidence="2">The sequence shown here is derived from an EMBL/GenBank/DDBJ whole genome shotgun (WGS) entry which is preliminary data.</text>
</comment>
<keyword evidence="1" id="KW-0732">Signal</keyword>
<accession>A0A9P8QAS2</accession>
<gene>
    <name evidence="2" type="ORF">WICPIJ_001882</name>
</gene>
<dbReference type="Proteomes" id="UP000774326">
    <property type="component" value="Unassembled WGS sequence"/>
</dbReference>
<dbReference type="AlphaFoldDB" id="A0A9P8QAS2"/>
<dbReference type="EMBL" id="JAEUBG010000980">
    <property type="protein sequence ID" value="KAH3687127.1"/>
    <property type="molecule type" value="Genomic_DNA"/>
</dbReference>
<feature type="chain" id="PRO_5040500074" description="Secreted protein" evidence="1">
    <location>
        <begin position="26"/>
        <end position="95"/>
    </location>
</feature>
<evidence type="ECO:0008006" key="4">
    <source>
        <dbReference type="Google" id="ProtNLM"/>
    </source>
</evidence>
<reference evidence="2" key="2">
    <citation type="submission" date="2021-01" db="EMBL/GenBank/DDBJ databases">
        <authorList>
            <person name="Schikora-Tamarit M.A."/>
        </authorList>
    </citation>
    <scope>NUCLEOTIDE SEQUENCE</scope>
    <source>
        <strain evidence="2">CBS2887</strain>
    </source>
</reference>
<organism evidence="2 3">
    <name type="scientific">Wickerhamomyces pijperi</name>
    <name type="common">Yeast</name>
    <name type="synonym">Pichia pijperi</name>
    <dbReference type="NCBI Taxonomy" id="599730"/>
    <lineage>
        <taxon>Eukaryota</taxon>
        <taxon>Fungi</taxon>
        <taxon>Dikarya</taxon>
        <taxon>Ascomycota</taxon>
        <taxon>Saccharomycotina</taxon>
        <taxon>Saccharomycetes</taxon>
        <taxon>Phaffomycetales</taxon>
        <taxon>Wickerhamomycetaceae</taxon>
        <taxon>Wickerhamomyces</taxon>
    </lineage>
</organism>
<evidence type="ECO:0000313" key="3">
    <source>
        <dbReference type="Proteomes" id="UP000774326"/>
    </source>
</evidence>
<evidence type="ECO:0000256" key="1">
    <source>
        <dbReference type="SAM" id="SignalP"/>
    </source>
</evidence>